<dbReference type="AlphaFoldDB" id="A0AAP4BP06"/>
<sequence>MIAASPGTPERSRYLAIFDPKSVRPHEVYAADISAADLNLDIINGSLRDAVDMLGEINPKPTLRSLQPAAVLVAITPEQEPTAMTKIFQAVIPKHLGLVDLDRDTTLAYGDDLVRYPMTTAHYTLGWSSPSGIADVLEEIYRQQSTTEYSRADYVKIIDRKPARSVHAGKSLREGERAQNASAGENQETQQETQWSFQRSSQWDTQHYIQCFYSATSGSVGTQGNIMADEGFWIEVRNGAAELHFGIGGLDLDTASEVFRRWLDGERNFPDVGQWQKLII</sequence>
<proteinExistence type="predicted"/>
<evidence type="ECO:0000313" key="3">
    <source>
        <dbReference type="Proteomes" id="UP001224412"/>
    </source>
</evidence>
<gene>
    <name evidence="2" type="ORF">QPX42_01235</name>
</gene>
<feature type="region of interest" description="Disordered" evidence="1">
    <location>
        <begin position="166"/>
        <end position="191"/>
    </location>
</feature>
<comment type="caution">
    <text evidence="2">The sequence shown here is derived from an EMBL/GenBank/DDBJ whole genome shotgun (WGS) entry which is preliminary data.</text>
</comment>
<dbReference type="Proteomes" id="UP001224412">
    <property type="component" value="Unassembled WGS sequence"/>
</dbReference>
<organism evidence="2 3">
    <name type="scientific">Corynebacterium pseudodiphtheriticum</name>
    <dbReference type="NCBI Taxonomy" id="37637"/>
    <lineage>
        <taxon>Bacteria</taxon>
        <taxon>Bacillati</taxon>
        <taxon>Actinomycetota</taxon>
        <taxon>Actinomycetes</taxon>
        <taxon>Mycobacteriales</taxon>
        <taxon>Corynebacteriaceae</taxon>
        <taxon>Corynebacterium</taxon>
    </lineage>
</organism>
<evidence type="ECO:0000256" key="1">
    <source>
        <dbReference type="SAM" id="MobiDB-lite"/>
    </source>
</evidence>
<accession>A0AAP4BP06</accession>
<evidence type="ECO:0000313" key="2">
    <source>
        <dbReference type="EMBL" id="MDK4306182.1"/>
    </source>
</evidence>
<feature type="compositionally biased region" description="Polar residues" evidence="1">
    <location>
        <begin position="179"/>
        <end position="191"/>
    </location>
</feature>
<protein>
    <submittedName>
        <fullName evidence="2">Uncharacterized protein</fullName>
    </submittedName>
</protein>
<reference evidence="2" key="1">
    <citation type="submission" date="2023-05" db="EMBL/GenBank/DDBJ databases">
        <title>Metabolic capabilities are highly conserved among human nasal-associated Corynebacterium species in pangenomic analyses.</title>
        <authorList>
            <person name="Tran T.H."/>
            <person name="Roberts A.Q."/>
            <person name="Escapa I.F."/>
            <person name="Gao W."/>
            <person name="Conlan S."/>
            <person name="Kong H."/>
            <person name="Segre J.A."/>
            <person name="Kelly M.S."/>
            <person name="Lemon K.P."/>
        </authorList>
    </citation>
    <scope>NUCLEOTIDE SEQUENCE</scope>
    <source>
        <strain evidence="2">KPL2773</strain>
    </source>
</reference>
<name>A0AAP4BP06_9CORY</name>
<dbReference type="RefSeq" id="WP_284588791.1">
    <property type="nucleotide sequence ID" value="NZ_JASNUC010000003.1"/>
</dbReference>
<dbReference type="EMBL" id="JASNVH010000002">
    <property type="protein sequence ID" value="MDK4306182.1"/>
    <property type="molecule type" value="Genomic_DNA"/>
</dbReference>